<dbReference type="EMBL" id="AP022613">
    <property type="protein sequence ID" value="BBZ37091.1"/>
    <property type="molecule type" value="Genomic_DNA"/>
</dbReference>
<accession>A0A7I7Y866</accession>
<dbReference type="RefSeq" id="WP_139825285.1">
    <property type="nucleotide sequence ID" value="NZ_AP022613.1"/>
</dbReference>
<name>A0A7I7Y866_9MYCO</name>
<dbReference type="Proteomes" id="UP000467385">
    <property type="component" value="Chromosome"/>
</dbReference>
<keyword evidence="2" id="KW-1185">Reference proteome</keyword>
<sequence>MAQRRMAQKKWQEDDNLVAARLILLVNDGDPNRGVPEDDAEYIRARNALGIDNKQLTARVNVIRSNMPGYVGTKSGNPMHADTIVHRVVGQMVASPGYVKTCGKAIMERLEGN</sequence>
<evidence type="ECO:0000313" key="2">
    <source>
        <dbReference type="Proteomes" id="UP000467385"/>
    </source>
</evidence>
<proteinExistence type="predicted"/>
<organism evidence="1 2">
    <name type="scientific">Mycobacterium conspicuum</name>
    <dbReference type="NCBI Taxonomy" id="44010"/>
    <lineage>
        <taxon>Bacteria</taxon>
        <taxon>Bacillati</taxon>
        <taxon>Actinomycetota</taxon>
        <taxon>Actinomycetes</taxon>
        <taxon>Mycobacteriales</taxon>
        <taxon>Mycobacteriaceae</taxon>
        <taxon>Mycobacterium</taxon>
    </lineage>
</organism>
<evidence type="ECO:0000313" key="1">
    <source>
        <dbReference type="EMBL" id="BBZ37091.1"/>
    </source>
</evidence>
<gene>
    <name evidence="1" type="ORF">MCNS_01540</name>
</gene>
<protein>
    <submittedName>
        <fullName evidence="1">Uncharacterized protein</fullName>
    </submittedName>
</protein>
<dbReference type="AlphaFoldDB" id="A0A7I7Y866"/>
<reference evidence="1 2" key="1">
    <citation type="journal article" date="2019" name="Emerg. Microbes Infect.">
        <title>Comprehensive subspecies identification of 175 nontuberculous mycobacteria species based on 7547 genomic profiles.</title>
        <authorList>
            <person name="Matsumoto Y."/>
            <person name="Kinjo T."/>
            <person name="Motooka D."/>
            <person name="Nabeya D."/>
            <person name="Jung N."/>
            <person name="Uechi K."/>
            <person name="Horii T."/>
            <person name="Iida T."/>
            <person name="Fujita J."/>
            <person name="Nakamura S."/>
        </authorList>
    </citation>
    <scope>NUCLEOTIDE SEQUENCE [LARGE SCALE GENOMIC DNA]</scope>
    <source>
        <strain evidence="1 2">JCM 14738</strain>
    </source>
</reference>